<sequence>MLSADLDAADVGIWCLLSGWLMSWPMLLLYWESAGRFSRAFHEPGLDRQLSLVRKRISCCWHLECHFFGLSIVAS</sequence>
<reference evidence="2" key="1">
    <citation type="submission" date="2023-05" db="EMBL/GenBank/DDBJ databases">
        <title>Nepenthes gracilis genome sequencing.</title>
        <authorList>
            <person name="Fukushima K."/>
        </authorList>
    </citation>
    <scope>NUCLEOTIDE SEQUENCE</scope>
    <source>
        <strain evidence="2">SING2019-196</strain>
    </source>
</reference>
<evidence type="ECO:0000256" key="1">
    <source>
        <dbReference type="SAM" id="Phobius"/>
    </source>
</evidence>
<gene>
    <name evidence="2" type="ORF">Nepgr_022969</name>
</gene>
<organism evidence="2 3">
    <name type="scientific">Nepenthes gracilis</name>
    <name type="common">Slender pitcher plant</name>
    <dbReference type="NCBI Taxonomy" id="150966"/>
    <lineage>
        <taxon>Eukaryota</taxon>
        <taxon>Viridiplantae</taxon>
        <taxon>Streptophyta</taxon>
        <taxon>Embryophyta</taxon>
        <taxon>Tracheophyta</taxon>
        <taxon>Spermatophyta</taxon>
        <taxon>Magnoliopsida</taxon>
        <taxon>eudicotyledons</taxon>
        <taxon>Gunneridae</taxon>
        <taxon>Pentapetalae</taxon>
        <taxon>Caryophyllales</taxon>
        <taxon>Nepenthaceae</taxon>
        <taxon>Nepenthes</taxon>
    </lineage>
</organism>
<keyword evidence="1" id="KW-0472">Membrane</keyword>
<feature type="transmembrane region" description="Helical" evidence="1">
    <location>
        <begin position="12"/>
        <end position="31"/>
    </location>
</feature>
<name>A0AAD3T1T9_NEPGR</name>
<keyword evidence="1" id="KW-0812">Transmembrane</keyword>
<keyword evidence="1" id="KW-1133">Transmembrane helix</keyword>
<dbReference type="EMBL" id="BSYO01000022">
    <property type="protein sequence ID" value="GMH21127.1"/>
    <property type="molecule type" value="Genomic_DNA"/>
</dbReference>
<comment type="caution">
    <text evidence="2">The sequence shown here is derived from an EMBL/GenBank/DDBJ whole genome shotgun (WGS) entry which is preliminary data.</text>
</comment>
<evidence type="ECO:0000313" key="2">
    <source>
        <dbReference type="EMBL" id="GMH21127.1"/>
    </source>
</evidence>
<dbReference type="Proteomes" id="UP001279734">
    <property type="component" value="Unassembled WGS sequence"/>
</dbReference>
<evidence type="ECO:0000313" key="3">
    <source>
        <dbReference type="Proteomes" id="UP001279734"/>
    </source>
</evidence>
<dbReference type="AlphaFoldDB" id="A0AAD3T1T9"/>
<accession>A0AAD3T1T9</accession>
<keyword evidence="3" id="KW-1185">Reference proteome</keyword>
<protein>
    <submittedName>
        <fullName evidence="2">Uncharacterized protein</fullName>
    </submittedName>
</protein>
<proteinExistence type="predicted"/>